<dbReference type="GO" id="GO:0004222">
    <property type="term" value="F:metalloendopeptidase activity"/>
    <property type="evidence" value="ECO:0007669"/>
    <property type="project" value="InterPro"/>
</dbReference>
<evidence type="ECO:0000256" key="2">
    <source>
        <dbReference type="ARBA" id="ARBA00022723"/>
    </source>
</evidence>
<dbReference type="Gene3D" id="3.30.2010.10">
    <property type="entry name" value="Metalloproteases ('zincins'), catalytic domain"/>
    <property type="match status" value="1"/>
</dbReference>
<dbReference type="Pfam" id="PF01435">
    <property type="entry name" value="Peptidase_M48"/>
    <property type="match status" value="1"/>
</dbReference>
<feature type="domain" description="Peptidase M48" evidence="8">
    <location>
        <begin position="123"/>
        <end position="208"/>
    </location>
</feature>
<feature type="transmembrane region" description="Helical" evidence="7">
    <location>
        <begin position="292"/>
        <end position="314"/>
    </location>
</feature>
<evidence type="ECO:0000313" key="9">
    <source>
        <dbReference type="EMBL" id="PKV98525.1"/>
    </source>
</evidence>
<feature type="transmembrane region" description="Helical" evidence="7">
    <location>
        <begin position="89"/>
        <end position="112"/>
    </location>
</feature>
<keyword evidence="7" id="KW-0812">Transmembrane</keyword>
<feature type="transmembrane region" description="Helical" evidence="7">
    <location>
        <begin position="33"/>
        <end position="58"/>
    </location>
</feature>
<dbReference type="CDD" id="cd07326">
    <property type="entry name" value="M56_BlaR1_MecR1_like"/>
    <property type="match status" value="1"/>
</dbReference>
<evidence type="ECO:0000259" key="8">
    <source>
        <dbReference type="Pfam" id="PF01435"/>
    </source>
</evidence>
<dbReference type="OrthoDB" id="9785340at2"/>
<evidence type="ECO:0000256" key="4">
    <source>
        <dbReference type="ARBA" id="ARBA00022833"/>
    </source>
</evidence>
<keyword evidence="3 6" id="KW-0378">Hydrolase</keyword>
<dbReference type="PANTHER" id="PTHR34978">
    <property type="entry name" value="POSSIBLE SENSOR-TRANSDUCER PROTEIN BLAR"/>
    <property type="match status" value="1"/>
</dbReference>
<dbReference type="GO" id="GO:0006508">
    <property type="term" value="P:proteolysis"/>
    <property type="evidence" value="ECO:0007669"/>
    <property type="project" value="UniProtKB-KW"/>
</dbReference>
<keyword evidence="2" id="KW-0479">Metal-binding</keyword>
<evidence type="ECO:0000256" key="7">
    <source>
        <dbReference type="SAM" id="Phobius"/>
    </source>
</evidence>
<keyword evidence="7" id="KW-0472">Membrane</keyword>
<dbReference type="RefSeq" id="WP_101462972.1">
    <property type="nucleotide sequence ID" value="NZ_PJMW01000001.1"/>
</dbReference>
<accession>A0A2N3WXE6</accession>
<keyword evidence="7" id="KW-1133">Transmembrane helix</keyword>
<evidence type="ECO:0000256" key="3">
    <source>
        <dbReference type="ARBA" id="ARBA00022801"/>
    </source>
</evidence>
<dbReference type="InterPro" id="IPR001915">
    <property type="entry name" value="Peptidase_M48"/>
</dbReference>
<proteinExistence type="inferred from homology"/>
<evidence type="ECO:0000256" key="6">
    <source>
        <dbReference type="RuleBase" id="RU003983"/>
    </source>
</evidence>
<evidence type="ECO:0000313" key="10">
    <source>
        <dbReference type="Proteomes" id="UP000233766"/>
    </source>
</evidence>
<gene>
    <name evidence="9" type="ORF">ATK86_0545</name>
</gene>
<comment type="caution">
    <text evidence="9">The sequence shown here is derived from an EMBL/GenBank/DDBJ whole genome shotgun (WGS) entry which is preliminary data.</text>
</comment>
<organism evidence="9 10">
    <name type="scientific">Nocardia fluminea</name>
    <dbReference type="NCBI Taxonomy" id="134984"/>
    <lineage>
        <taxon>Bacteria</taxon>
        <taxon>Bacillati</taxon>
        <taxon>Actinomycetota</taxon>
        <taxon>Actinomycetes</taxon>
        <taxon>Mycobacteriales</taxon>
        <taxon>Nocardiaceae</taxon>
        <taxon>Nocardia</taxon>
    </lineage>
</organism>
<keyword evidence="1 6" id="KW-0645">Protease</keyword>
<evidence type="ECO:0000256" key="5">
    <source>
        <dbReference type="ARBA" id="ARBA00023049"/>
    </source>
</evidence>
<keyword evidence="5 6" id="KW-0482">Metalloprotease</keyword>
<dbReference type="AlphaFoldDB" id="A0A2N3WXE6"/>
<dbReference type="Proteomes" id="UP000233766">
    <property type="component" value="Unassembled WGS sequence"/>
</dbReference>
<sequence length="315" mass="32313">MILLTALLAAGIALAVLAPAVLSRVDFTVVPVAGLVAWLGALVATIGCGVLAVIALAWPGDPPGNALAGSVVRSLAAVEPAVVTWAAGLIMPVAVIATIVPAGQLARIVVGYRGRGAALRRKHRELVEMVGRVDGAETRLVRLDHPIPLAYSVAGHGGYVVVTDGLQRCLSEQQWRAVLAHEHAHLRGFHHHILGVCQVLAQAFSWIPLFAAAPGAVATLIEFAADRSAAASTGSRALSGALHTVAARMPAMPGTPLRLIDDSLSMRLACLAAAPESRAVARRTAMVKLIGTMLLAPAAAVVVVGVSAVLVSALV</sequence>
<comment type="similarity">
    <text evidence="6">Belongs to the peptidase M48 family.</text>
</comment>
<dbReference type="InterPro" id="IPR052173">
    <property type="entry name" value="Beta-lactam_resp_regulator"/>
</dbReference>
<reference evidence="9 10" key="1">
    <citation type="submission" date="2017-12" db="EMBL/GenBank/DDBJ databases">
        <title>Sequencing the genomes of 1000 Actinobacteria strains.</title>
        <authorList>
            <person name="Klenk H.-P."/>
        </authorList>
    </citation>
    <scope>NUCLEOTIDE SEQUENCE [LARGE SCALE GENOMIC DNA]</scope>
    <source>
        <strain evidence="9 10">DSM 44489</strain>
    </source>
</reference>
<dbReference type="GO" id="GO:0046872">
    <property type="term" value="F:metal ion binding"/>
    <property type="evidence" value="ECO:0007669"/>
    <property type="project" value="UniProtKB-KW"/>
</dbReference>
<evidence type="ECO:0000256" key="1">
    <source>
        <dbReference type="ARBA" id="ARBA00022670"/>
    </source>
</evidence>
<keyword evidence="10" id="KW-1185">Reference proteome</keyword>
<dbReference type="EMBL" id="PJMW01000001">
    <property type="protein sequence ID" value="PKV98525.1"/>
    <property type="molecule type" value="Genomic_DNA"/>
</dbReference>
<comment type="cofactor">
    <cofactor evidence="6">
        <name>Zn(2+)</name>
        <dbReference type="ChEBI" id="CHEBI:29105"/>
    </cofactor>
    <text evidence="6">Binds 1 zinc ion per subunit.</text>
</comment>
<keyword evidence="4 6" id="KW-0862">Zinc</keyword>
<name>A0A2N3WXE6_9NOCA</name>
<dbReference type="PANTHER" id="PTHR34978:SF3">
    <property type="entry name" value="SLR0241 PROTEIN"/>
    <property type="match status" value="1"/>
</dbReference>
<protein>
    <submittedName>
        <fullName evidence="9">Peptidase M48-like protein</fullName>
    </submittedName>
</protein>